<sequence length="139" mass="16143">MDKMLGIYKTFWVHGMDHTSKTSRNDFWIALWWNVIVYILILAYIMAYKQRTGAIFGIFVFVAYTLALIAPAINLMMRRYNDLGLSKYWLIITLLLPIALLIVNALEMHALSVEIMAWILLGIHFIICMFPKNAFSHQA</sequence>
<keyword evidence="1" id="KW-1133">Transmembrane helix</keyword>
<dbReference type="GO" id="GO:0016020">
    <property type="term" value="C:membrane"/>
    <property type="evidence" value="ECO:0007669"/>
    <property type="project" value="InterPro"/>
</dbReference>
<feature type="transmembrane region" description="Helical" evidence="1">
    <location>
        <begin position="27"/>
        <end position="48"/>
    </location>
</feature>
<dbReference type="InterPro" id="IPR008523">
    <property type="entry name" value="DUF805"/>
</dbReference>
<protein>
    <submittedName>
        <fullName evidence="2">DUF805 domain-containing protein</fullName>
    </submittedName>
</protein>
<reference evidence="3" key="1">
    <citation type="submission" date="2018-12" db="EMBL/GenBank/DDBJ databases">
        <title>A new species of lactobacillus.</title>
        <authorList>
            <person name="Jian Y."/>
            <person name="Xin L."/>
            <person name="Hong Z.J."/>
            <person name="Ming L.Z."/>
            <person name="Hong X.Z."/>
        </authorList>
    </citation>
    <scope>NUCLEOTIDE SEQUENCE [LARGE SCALE GENOMIC DNA]</scope>
    <source>
        <strain evidence="3">HSLZ-75</strain>
    </source>
</reference>
<dbReference type="RefSeq" id="WP_133441190.1">
    <property type="nucleotide sequence ID" value="NZ_CP034726.1"/>
</dbReference>
<dbReference type="AlphaFoldDB" id="A0A4P6ZJ72"/>
<keyword evidence="1" id="KW-0812">Transmembrane</keyword>
<dbReference type="OrthoDB" id="2149224at2"/>
<evidence type="ECO:0000313" key="2">
    <source>
        <dbReference type="EMBL" id="QBP17644.1"/>
    </source>
</evidence>
<proteinExistence type="predicted"/>
<dbReference type="EMBL" id="CP034726">
    <property type="protein sequence ID" value="QBP17644.1"/>
    <property type="molecule type" value="Genomic_DNA"/>
</dbReference>
<accession>A0A4P6ZJ72</accession>
<dbReference type="Pfam" id="PF05656">
    <property type="entry name" value="DUF805"/>
    <property type="match status" value="1"/>
</dbReference>
<dbReference type="Proteomes" id="UP000294321">
    <property type="component" value="Chromosome"/>
</dbReference>
<feature type="transmembrane region" description="Helical" evidence="1">
    <location>
        <begin position="54"/>
        <end position="76"/>
    </location>
</feature>
<keyword evidence="3" id="KW-1185">Reference proteome</keyword>
<name>A0A4P6ZJ72_9LACO</name>
<gene>
    <name evidence="2" type="ORF">ELX58_00245</name>
</gene>
<dbReference type="KEGG" id="lji:ELX58_00245"/>
<evidence type="ECO:0000313" key="3">
    <source>
        <dbReference type="Proteomes" id="UP000294321"/>
    </source>
</evidence>
<organism evidence="2 3">
    <name type="scientific">Acetilactobacillus jinshanensis</name>
    <dbReference type="NCBI Taxonomy" id="1720083"/>
    <lineage>
        <taxon>Bacteria</taxon>
        <taxon>Bacillati</taxon>
        <taxon>Bacillota</taxon>
        <taxon>Bacilli</taxon>
        <taxon>Lactobacillales</taxon>
        <taxon>Lactobacillaceae</taxon>
        <taxon>Acetilactobacillus</taxon>
    </lineage>
</organism>
<evidence type="ECO:0000256" key="1">
    <source>
        <dbReference type="SAM" id="Phobius"/>
    </source>
</evidence>
<feature type="transmembrane region" description="Helical" evidence="1">
    <location>
        <begin position="112"/>
        <end position="130"/>
    </location>
</feature>
<feature type="transmembrane region" description="Helical" evidence="1">
    <location>
        <begin position="88"/>
        <end position="106"/>
    </location>
</feature>
<keyword evidence="1" id="KW-0472">Membrane</keyword>